<evidence type="ECO:0000313" key="1">
    <source>
        <dbReference type="EMBL" id="SVE22456.1"/>
    </source>
</evidence>
<feature type="non-terminal residue" evidence="1">
    <location>
        <position position="244"/>
    </location>
</feature>
<sequence>MTEGLSPLERHKKDFSIIKNLTNAGATDPHGGSTSYLTCANVKGTPGKRFHNSISCDLLAGKQLGKNQRYDSLVLASKEENAGGHGKGMSLAWNEAGKPVAGTRGPVELYARLFGQSDESPEEREARLNKKKSILDVVLSDAKSLNGKVSSLDRDKLDEYFQSIREVELGLVKDAQWAEKPKPKTDRKAPGEGIEGEAEILLTYELIALALQTQQTSVVSYRQPVASVIKSMGMNYDPHALSHY</sequence>
<accession>A0A383BQF5</accession>
<gene>
    <name evidence="1" type="ORF">METZ01_LOCUS475310</name>
</gene>
<dbReference type="AlphaFoldDB" id="A0A383BQF5"/>
<dbReference type="InterPro" id="IPR011447">
    <property type="entry name" value="DUF1552"/>
</dbReference>
<reference evidence="1" key="1">
    <citation type="submission" date="2018-05" db="EMBL/GenBank/DDBJ databases">
        <authorList>
            <person name="Lanie J.A."/>
            <person name="Ng W.-L."/>
            <person name="Kazmierczak K.M."/>
            <person name="Andrzejewski T.M."/>
            <person name="Davidsen T.M."/>
            <person name="Wayne K.J."/>
            <person name="Tettelin H."/>
            <person name="Glass J.I."/>
            <person name="Rusch D."/>
            <person name="Podicherti R."/>
            <person name="Tsui H.-C.T."/>
            <person name="Winkler M.E."/>
        </authorList>
    </citation>
    <scope>NUCLEOTIDE SEQUENCE</scope>
</reference>
<proteinExistence type="predicted"/>
<protein>
    <submittedName>
        <fullName evidence="1">Uncharacterized protein</fullName>
    </submittedName>
</protein>
<dbReference type="EMBL" id="UINC01202583">
    <property type="protein sequence ID" value="SVE22456.1"/>
    <property type="molecule type" value="Genomic_DNA"/>
</dbReference>
<dbReference type="Pfam" id="PF07586">
    <property type="entry name" value="HXXSHH"/>
    <property type="match status" value="1"/>
</dbReference>
<name>A0A383BQF5_9ZZZZ</name>
<organism evidence="1">
    <name type="scientific">marine metagenome</name>
    <dbReference type="NCBI Taxonomy" id="408172"/>
    <lineage>
        <taxon>unclassified sequences</taxon>
        <taxon>metagenomes</taxon>
        <taxon>ecological metagenomes</taxon>
    </lineage>
</organism>